<keyword evidence="3" id="KW-0963">Cytoplasm</keyword>
<comment type="subcellular location">
    <subcellularLocation>
        <location evidence="1">Cytoplasm</location>
        <location evidence="1">Cytoskeleton</location>
    </subcellularLocation>
</comment>
<dbReference type="Gene3D" id="1.20.120.1900">
    <property type="entry name" value="Gamma-tubulin complex, C-terminal domain"/>
    <property type="match status" value="2"/>
</dbReference>
<evidence type="ECO:0000256" key="6">
    <source>
        <dbReference type="SAM" id="MobiDB-lite"/>
    </source>
</evidence>
<feature type="compositionally biased region" description="Low complexity" evidence="6">
    <location>
        <begin position="179"/>
        <end position="190"/>
    </location>
</feature>
<dbReference type="InterPro" id="IPR007259">
    <property type="entry name" value="GCP"/>
</dbReference>
<dbReference type="InterPro" id="IPR042241">
    <property type="entry name" value="GCP_C_sf"/>
</dbReference>
<feature type="compositionally biased region" description="Polar residues" evidence="6">
    <location>
        <begin position="1"/>
        <end position="26"/>
    </location>
</feature>
<feature type="region of interest" description="Disordered" evidence="6">
    <location>
        <begin position="1"/>
        <end position="221"/>
    </location>
</feature>
<feature type="domain" description="Gamma tubulin complex component C-terminal" evidence="7">
    <location>
        <begin position="643"/>
        <end position="836"/>
    </location>
</feature>
<feature type="compositionally biased region" description="Low complexity" evidence="6">
    <location>
        <begin position="374"/>
        <end position="390"/>
    </location>
</feature>
<evidence type="ECO:0000313" key="10">
    <source>
        <dbReference type="Proteomes" id="UP001164746"/>
    </source>
</evidence>
<feature type="domain" description="Gamma tubulin complex component protein N-terminal" evidence="8">
    <location>
        <begin position="491"/>
        <end position="638"/>
    </location>
</feature>
<reference evidence="9" key="1">
    <citation type="submission" date="2022-11" db="EMBL/GenBank/DDBJ databases">
        <title>Centuries of genome instability and evolution in soft-shell clam transmissible cancer (bioRxiv).</title>
        <authorList>
            <person name="Hart S.F.M."/>
            <person name="Yonemitsu M.A."/>
            <person name="Giersch R.M."/>
            <person name="Beal B.F."/>
            <person name="Arriagada G."/>
            <person name="Davis B.W."/>
            <person name="Ostrander E.A."/>
            <person name="Goff S.P."/>
            <person name="Metzger M.J."/>
        </authorList>
    </citation>
    <scope>NUCLEOTIDE SEQUENCE</scope>
    <source>
        <strain evidence="9">MELC-2E11</strain>
        <tissue evidence="9">Siphon/mantle</tissue>
    </source>
</reference>
<feature type="compositionally biased region" description="Polar residues" evidence="6">
    <location>
        <begin position="65"/>
        <end position="86"/>
    </location>
</feature>
<organism evidence="9 10">
    <name type="scientific">Mya arenaria</name>
    <name type="common">Soft-shell clam</name>
    <dbReference type="NCBI Taxonomy" id="6604"/>
    <lineage>
        <taxon>Eukaryota</taxon>
        <taxon>Metazoa</taxon>
        <taxon>Spiralia</taxon>
        <taxon>Lophotrochozoa</taxon>
        <taxon>Mollusca</taxon>
        <taxon>Bivalvia</taxon>
        <taxon>Autobranchia</taxon>
        <taxon>Heteroconchia</taxon>
        <taxon>Euheterodonta</taxon>
        <taxon>Imparidentia</taxon>
        <taxon>Neoheterodontei</taxon>
        <taxon>Myida</taxon>
        <taxon>Myoidea</taxon>
        <taxon>Myidae</taxon>
        <taxon>Mya</taxon>
    </lineage>
</organism>
<feature type="compositionally biased region" description="Polar residues" evidence="6">
    <location>
        <begin position="134"/>
        <end position="146"/>
    </location>
</feature>
<evidence type="ECO:0000256" key="3">
    <source>
        <dbReference type="ARBA" id="ARBA00022490"/>
    </source>
</evidence>
<evidence type="ECO:0000256" key="1">
    <source>
        <dbReference type="ARBA" id="ARBA00004245"/>
    </source>
</evidence>
<evidence type="ECO:0000256" key="5">
    <source>
        <dbReference type="ARBA" id="ARBA00023212"/>
    </source>
</evidence>
<dbReference type="Pfam" id="PF04130">
    <property type="entry name" value="GCP_C_terminal"/>
    <property type="match status" value="1"/>
</dbReference>
<evidence type="ECO:0000256" key="2">
    <source>
        <dbReference type="ARBA" id="ARBA00010337"/>
    </source>
</evidence>
<dbReference type="PANTHER" id="PTHR19302:SF14">
    <property type="entry name" value="GAMMA-TUBULIN COMPLEX COMPONENT 3"/>
    <property type="match status" value="1"/>
</dbReference>
<dbReference type="InterPro" id="IPR040457">
    <property type="entry name" value="GCP_C"/>
</dbReference>
<feature type="region of interest" description="Disordered" evidence="6">
    <location>
        <begin position="358"/>
        <end position="404"/>
    </location>
</feature>
<dbReference type="PANTHER" id="PTHR19302">
    <property type="entry name" value="GAMMA TUBULIN COMPLEX PROTEIN"/>
    <property type="match status" value="1"/>
</dbReference>
<evidence type="ECO:0000259" key="8">
    <source>
        <dbReference type="Pfam" id="PF17681"/>
    </source>
</evidence>
<proteinExistence type="inferred from homology"/>
<comment type="similarity">
    <text evidence="2">Belongs to the TUBGCP family.</text>
</comment>
<feature type="compositionally biased region" description="Polar residues" evidence="6">
    <location>
        <begin position="155"/>
        <end position="176"/>
    </location>
</feature>
<gene>
    <name evidence="9" type="ORF">MAR_013765</name>
</gene>
<dbReference type="Proteomes" id="UP001164746">
    <property type="component" value="Chromosome 15"/>
</dbReference>
<feature type="compositionally biased region" description="Polar residues" evidence="6">
    <location>
        <begin position="35"/>
        <end position="56"/>
    </location>
</feature>
<keyword evidence="4" id="KW-0493">Microtubule</keyword>
<name>A0ABY7GA00_MYAAR</name>
<evidence type="ECO:0000313" key="9">
    <source>
        <dbReference type="EMBL" id="WAR28061.1"/>
    </source>
</evidence>
<evidence type="ECO:0000259" key="7">
    <source>
        <dbReference type="Pfam" id="PF04130"/>
    </source>
</evidence>
<dbReference type="EMBL" id="CP111026">
    <property type="protein sequence ID" value="WAR28061.1"/>
    <property type="molecule type" value="Genomic_DNA"/>
</dbReference>
<keyword evidence="10" id="KW-1185">Reference proteome</keyword>
<feature type="compositionally biased region" description="Polar residues" evidence="6">
    <location>
        <begin position="95"/>
        <end position="116"/>
    </location>
</feature>
<dbReference type="Pfam" id="PF17681">
    <property type="entry name" value="GCP_N_terminal"/>
    <property type="match status" value="1"/>
</dbReference>
<accession>A0ABY7GA00</accession>
<keyword evidence="5" id="KW-0206">Cytoskeleton</keyword>
<evidence type="ECO:0000256" key="4">
    <source>
        <dbReference type="ARBA" id="ARBA00022701"/>
    </source>
</evidence>
<dbReference type="InterPro" id="IPR041470">
    <property type="entry name" value="GCP_N"/>
</dbReference>
<sequence>MAPPQSGQPQCIWSHSSGQLGQQSPGLVSGMAPPQSGQPQCIWSHSSGQLGQQSPGLVSGMAPPQSGQPQCIWSHSSGQLGQQSPGLVSGMAPPQSGQPQCIWSHSSGQLGQQSPGLVSGMAPPQSGQPHCIWSHSSGQLGQQSPGLVSGMAPPQSGQPQCIWSHSSGQLGQQSPGLVSGQASPQSGQSQCIWSHSTAQPGQHAPGFRTRSTPGGHRGNPHCILSQWPGGGKHQTYAEASIVMSRSHSREGGSSSATPALVKRLCCRVTKLPENEVQPYLQLAYKLLASSSSLPVDNDEFQVSERIRKQLVRRGREKDAATFAELHRKLQTQSTSLLFGQGLPAYATSTPFNAAAQRRLMPGPGSHEHHGGTPSIHSIDTTGSSGISSIHGDIRSNDPTPVPQSFLPGTTFASVDGDKTHRHAAMSRLVGAVSRRDTESSSAVVPRGGRSTVKAQGENMSKLAECGWLFNKVKNYVETRSADKTFGLVGQTLAALVDVCKGKKGGALASTIYSYMQHGDPFVKSLIKHILTMVSQPIYATLLRWIYDGELEDTHDEFFVAADPTVKNDRLWHDKYSLRKSMIPAYITTDQARRILLTGKSINFLRQWMFTQDQSNNFQDMIDKVYKETSRHLLDVLHAKYKFMDHLKAMRRYLLLGQGDFIRHLMDLLEEDLAKPASNLYLHNLTGILETAIRGTNAQFDDSDILKRLDVRLLEVSPGDTGWDVFSLDYHVDGPIRTVFTPECMIMYLRVFNFLWRAKRMEYVLALIWKNQIFNSKLLESLPELSRILHQCHILGSEMVHFIQQTQYYISFECSWHELLGKVREAEDLDCVIAAHQVLECSWHELLGKVREAEDLDCVIAAHQVFLDTVITRCLLDEQSRGDWGITEAMEEEERARRVEFLKTVIPSTRAKMAVLAQSYQDVSLRFLSFRLDFNEHYKAREPQLLPLNV</sequence>
<protein>
    <submittedName>
        <fullName evidence="9">GCP3-like protein</fullName>
    </submittedName>
</protein>
<feature type="compositionally biased region" description="Polar residues" evidence="6">
    <location>
        <begin position="191"/>
        <end position="200"/>
    </location>
</feature>